<reference evidence="2" key="1">
    <citation type="journal article" date="2021" name="bioRxiv">
        <title>Whole Genome Assembly and Annotation of Northern Wild Rice, Zizania palustris L., Supports a Whole Genome Duplication in the Zizania Genus.</title>
        <authorList>
            <person name="Haas M."/>
            <person name="Kono T."/>
            <person name="Macchietto M."/>
            <person name="Millas R."/>
            <person name="McGilp L."/>
            <person name="Shao M."/>
            <person name="Duquette J."/>
            <person name="Hirsch C.N."/>
            <person name="Kimball J."/>
        </authorList>
    </citation>
    <scope>NUCLEOTIDE SEQUENCE</scope>
    <source>
        <tissue evidence="2">Fresh leaf tissue</tissue>
    </source>
</reference>
<organism evidence="2 3">
    <name type="scientific">Zizania palustris</name>
    <name type="common">Northern wild rice</name>
    <dbReference type="NCBI Taxonomy" id="103762"/>
    <lineage>
        <taxon>Eukaryota</taxon>
        <taxon>Viridiplantae</taxon>
        <taxon>Streptophyta</taxon>
        <taxon>Embryophyta</taxon>
        <taxon>Tracheophyta</taxon>
        <taxon>Spermatophyta</taxon>
        <taxon>Magnoliopsida</taxon>
        <taxon>Liliopsida</taxon>
        <taxon>Poales</taxon>
        <taxon>Poaceae</taxon>
        <taxon>BOP clade</taxon>
        <taxon>Oryzoideae</taxon>
        <taxon>Oryzeae</taxon>
        <taxon>Zizaniinae</taxon>
        <taxon>Zizania</taxon>
    </lineage>
</organism>
<dbReference type="AlphaFoldDB" id="A0A8J5RXF2"/>
<dbReference type="Proteomes" id="UP000729402">
    <property type="component" value="Unassembled WGS sequence"/>
</dbReference>
<proteinExistence type="predicted"/>
<name>A0A8J5RXF2_ZIZPA</name>
<dbReference type="EMBL" id="JAAALK010000286">
    <property type="protein sequence ID" value="KAG8062036.1"/>
    <property type="molecule type" value="Genomic_DNA"/>
</dbReference>
<evidence type="ECO:0000313" key="3">
    <source>
        <dbReference type="Proteomes" id="UP000729402"/>
    </source>
</evidence>
<reference evidence="2" key="2">
    <citation type="submission" date="2021-02" db="EMBL/GenBank/DDBJ databases">
        <authorList>
            <person name="Kimball J.A."/>
            <person name="Haas M.W."/>
            <person name="Macchietto M."/>
            <person name="Kono T."/>
            <person name="Duquette J."/>
            <person name="Shao M."/>
        </authorList>
    </citation>
    <scope>NUCLEOTIDE SEQUENCE</scope>
    <source>
        <tissue evidence="2">Fresh leaf tissue</tissue>
    </source>
</reference>
<gene>
    <name evidence="2" type="ORF">GUJ93_ZPchr0003g17391</name>
</gene>
<feature type="region of interest" description="Disordered" evidence="1">
    <location>
        <begin position="1"/>
        <end position="23"/>
    </location>
</feature>
<protein>
    <submittedName>
        <fullName evidence="2">Uncharacterized protein</fullName>
    </submittedName>
</protein>
<evidence type="ECO:0000256" key="1">
    <source>
        <dbReference type="SAM" id="MobiDB-lite"/>
    </source>
</evidence>
<keyword evidence="3" id="KW-1185">Reference proteome</keyword>
<accession>A0A8J5RXF2</accession>
<comment type="caution">
    <text evidence="2">The sequence shown here is derived from an EMBL/GenBank/DDBJ whole genome shotgun (WGS) entry which is preliminary data.</text>
</comment>
<sequence length="90" mass="9490">MVVTRRPTSRPPAVGDVVGEGGQEKSSRLRGILCLLATPVIRLNWIADWPLRGRRGPRASGLCGSGCERFSGDGGGGGEFGRLGTGRRLD</sequence>
<evidence type="ECO:0000313" key="2">
    <source>
        <dbReference type="EMBL" id="KAG8062036.1"/>
    </source>
</evidence>